<keyword evidence="2" id="KW-0175">Coiled coil</keyword>
<keyword evidence="5" id="KW-1185">Reference proteome</keyword>
<reference evidence="4 5" key="1">
    <citation type="submission" date="2017-01" db="EMBL/GenBank/DDBJ databases">
        <title>First insights into the biology of 'candidatus Vampirococcus archaeovorus'.</title>
        <authorList>
            <person name="Kizina J."/>
            <person name="Jordan S."/>
            <person name="Stueber K."/>
            <person name="Reinhardt R."/>
            <person name="Harder J."/>
        </authorList>
    </citation>
    <scope>NUCLEOTIDE SEQUENCE [LARGE SCALE GENOMIC DNA]</scope>
    <source>
        <strain evidence="4 5">LiM</strain>
    </source>
</reference>
<dbReference type="OrthoDB" id="9815217at2"/>
<keyword evidence="1" id="KW-0472">Membrane</keyword>
<accession>A0A410P2Y2</accession>
<feature type="coiled-coil region" evidence="2">
    <location>
        <begin position="32"/>
        <end position="59"/>
    </location>
</feature>
<dbReference type="SUPFAM" id="SSF103088">
    <property type="entry name" value="OmpA-like"/>
    <property type="match status" value="1"/>
</dbReference>
<protein>
    <submittedName>
        <fullName evidence="4">Chemotaxis protein MotB</fullName>
    </submittedName>
</protein>
<dbReference type="KEGG" id="vai:BU251_01565"/>
<evidence type="ECO:0000313" key="5">
    <source>
        <dbReference type="Proteomes" id="UP000287243"/>
    </source>
</evidence>
<sequence length="221" mass="24796">MKRLFLFSLAVFLATCGGCAHGRPKQSQAQAYEALAQKFELAKKENAELKKELTLYRNLKHLDVRQFVQGADIFEKALADDIAAGNIWLRVSDRGLVITIASEKLFISGSASLSDEGKAFLDKIFSVAAGHFPENYIYVEGHTDNQSLAVFEWKSDWDFSFARALAVVEYLKQKGVDPLRLSASGFGQYRPRASNETKEGRRLNRRIEIIISPQKVGHLVE</sequence>
<dbReference type="EMBL" id="CP019384">
    <property type="protein sequence ID" value="QAT16506.1"/>
    <property type="molecule type" value="Genomic_DNA"/>
</dbReference>
<name>A0A410P2Y2_VELA1</name>
<dbReference type="InterPro" id="IPR006665">
    <property type="entry name" value="OmpA-like"/>
</dbReference>
<organism evidence="4 5">
    <name type="scientific">Velamenicoccus archaeovorus</name>
    <dbReference type="NCBI Taxonomy" id="1930593"/>
    <lineage>
        <taxon>Bacteria</taxon>
        <taxon>Pseudomonadati</taxon>
        <taxon>Candidatus Omnitrophota</taxon>
        <taxon>Candidatus Velamenicoccus</taxon>
    </lineage>
</organism>
<gene>
    <name evidence="4" type="ORF">BU251_01565</name>
</gene>
<dbReference type="Pfam" id="PF00691">
    <property type="entry name" value="OmpA"/>
    <property type="match status" value="1"/>
</dbReference>
<dbReference type="PANTHER" id="PTHR30329">
    <property type="entry name" value="STATOR ELEMENT OF FLAGELLAR MOTOR COMPLEX"/>
    <property type="match status" value="1"/>
</dbReference>
<proteinExistence type="predicted"/>
<evidence type="ECO:0000256" key="2">
    <source>
        <dbReference type="SAM" id="Coils"/>
    </source>
</evidence>
<dbReference type="AlphaFoldDB" id="A0A410P2Y2"/>
<dbReference type="RefSeq" id="WP_128699145.1">
    <property type="nucleotide sequence ID" value="NZ_CP019384.1"/>
</dbReference>
<feature type="domain" description="OmpA-like" evidence="3">
    <location>
        <begin position="93"/>
        <end position="215"/>
    </location>
</feature>
<dbReference type="CDD" id="cd07185">
    <property type="entry name" value="OmpA_C-like"/>
    <property type="match status" value="1"/>
</dbReference>
<dbReference type="Gene3D" id="3.30.1330.60">
    <property type="entry name" value="OmpA-like domain"/>
    <property type="match status" value="1"/>
</dbReference>
<dbReference type="GO" id="GO:0016020">
    <property type="term" value="C:membrane"/>
    <property type="evidence" value="ECO:0007669"/>
    <property type="project" value="UniProtKB-UniRule"/>
</dbReference>
<dbReference type="PANTHER" id="PTHR30329:SF21">
    <property type="entry name" value="LIPOPROTEIN YIAD-RELATED"/>
    <property type="match status" value="1"/>
</dbReference>
<evidence type="ECO:0000256" key="1">
    <source>
        <dbReference type="PROSITE-ProRule" id="PRU00473"/>
    </source>
</evidence>
<dbReference type="InterPro" id="IPR050330">
    <property type="entry name" value="Bact_OuterMem_StrucFunc"/>
</dbReference>
<evidence type="ECO:0000313" key="4">
    <source>
        <dbReference type="EMBL" id="QAT16506.1"/>
    </source>
</evidence>
<dbReference type="PROSITE" id="PS51123">
    <property type="entry name" value="OMPA_2"/>
    <property type="match status" value="1"/>
</dbReference>
<evidence type="ECO:0000259" key="3">
    <source>
        <dbReference type="PROSITE" id="PS51123"/>
    </source>
</evidence>
<dbReference type="Proteomes" id="UP000287243">
    <property type="component" value="Chromosome"/>
</dbReference>
<dbReference type="InterPro" id="IPR036737">
    <property type="entry name" value="OmpA-like_sf"/>
</dbReference>